<organism evidence="1 2">
    <name type="scientific">Sphingomonas cavernae</name>
    <dbReference type="NCBI Taxonomy" id="2320861"/>
    <lineage>
        <taxon>Bacteria</taxon>
        <taxon>Pseudomonadati</taxon>
        <taxon>Pseudomonadota</taxon>
        <taxon>Alphaproteobacteria</taxon>
        <taxon>Sphingomonadales</taxon>
        <taxon>Sphingomonadaceae</taxon>
        <taxon>Sphingomonas</taxon>
    </lineage>
</organism>
<evidence type="ECO:0000313" key="2">
    <source>
        <dbReference type="Proteomes" id="UP000286100"/>
    </source>
</evidence>
<name>A0A418WLP0_9SPHN</name>
<dbReference type="GO" id="GO:0003700">
    <property type="term" value="F:DNA-binding transcription factor activity"/>
    <property type="evidence" value="ECO:0007669"/>
    <property type="project" value="InterPro"/>
</dbReference>
<dbReference type="InterPro" id="IPR036388">
    <property type="entry name" value="WH-like_DNA-bd_sf"/>
</dbReference>
<reference evidence="1 2" key="1">
    <citation type="submission" date="2018-09" db="EMBL/GenBank/DDBJ databases">
        <authorList>
            <person name="Zhu H."/>
        </authorList>
    </citation>
    <scope>NUCLEOTIDE SEQUENCE [LARGE SCALE GENOMIC DNA]</scope>
    <source>
        <strain evidence="1 2">K2R01-6</strain>
    </source>
</reference>
<evidence type="ECO:0000313" key="1">
    <source>
        <dbReference type="EMBL" id="RJF90769.1"/>
    </source>
</evidence>
<dbReference type="Gene3D" id="1.10.10.10">
    <property type="entry name" value="Winged helix-like DNA-binding domain superfamily/Winged helix DNA-binding domain"/>
    <property type="match status" value="1"/>
</dbReference>
<proteinExistence type="predicted"/>
<sequence length="316" mass="33347">MEGGMQQRDGVAHADYGKEPAVLVLADNAQAQATAKAAVIAAGGRVAAAVPLGEALARLDAQVAIDALMIELTEDAGAALDALLDRVEALARDGRCVTVIAMPTALIDVVSARIDHADIHLLCEPDAIERAAAIGGALATRRTWLNDVGSEAETRRLQQLSEEVGRIARTLASLSQEALDARGRDAMLGDRAPAYRAEPAPPLAAPVIRAVIRARRLRDRFFHAELFADPAWDMLLDLMAARIERGEVAVSSLCIAAAVPPTTALRWIRTLTDDGLLVRRADPADGRRVFIALSDSAAAGMNGYFSALAQTGAIAI</sequence>
<gene>
    <name evidence="1" type="ORF">D3876_11270</name>
</gene>
<protein>
    <submittedName>
        <fullName evidence="1">MarR family transcriptional regulator</fullName>
    </submittedName>
</protein>
<dbReference type="InterPro" id="IPR036390">
    <property type="entry name" value="WH_DNA-bd_sf"/>
</dbReference>
<accession>A0A418WLP0</accession>
<dbReference type="AlphaFoldDB" id="A0A418WLP0"/>
<dbReference type="SUPFAM" id="SSF46785">
    <property type="entry name" value="Winged helix' DNA-binding domain"/>
    <property type="match status" value="1"/>
</dbReference>
<comment type="caution">
    <text evidence="1">The sequence shown here is derived from an EMBL/GenBank/DDBJ whole genome shotgun (WGS) entry which is preliminary data.</text>
</comment>
<keyword evidence="2" id="KW-1185">Reference proteome</keyword>
<dbReference type="EMBL" id="QYUM01000003">
    <property type="protein sequence ID" value="RJF90769.1"/>
    <property type="molecule type" value="Genomic_DNA"/>
</dbReference>
<dbReference type="Proteomes" id="UP000286100">
    <property type="component" value="Unassembled WGS sequence"/>
</dbReference>